<evidence type="ECO:0000256" key="3">
    <source>
        <dbReference type="SAM" id="Phobius"/>
    </source>
</evidence>
<dbReference type="GO" id="GO:0046599">
    <property type="term" value="P:regulation of centriole replication"/>
    <property type="evidence" value="ECO:0007669"/>
    <property type="project" value="TreeGrafter"/>
</dbReference>
<feature type="region of interest" description="Disordered" evidence="2">
    <location>
        <begin position="134"/>
        <end position="177"/>
    </location>
</feature>
<dbReference type="OMA" id="EMTEQHE"/>
<reference evidence="5" key="1">
    <citation type="submission" date="2012-01" db="EMBL/GenBank/DDBJ databases">
        <authorList>
            <person name="Walter R."/>
            <person name="Schartl M."/>
            <person name="Warren W."/>
        </authorList>
    </citation>
    <scope>NUCLEOTIDE SEQUENCE [LARGE SCALE GENOMIC DNA]</scope>
    <source>
        <strain evidence="5">JP 163 A</strain>
    </source>
</reference>
<reference evidence="4" key="4">
    <citation type="submission" date="2025-09" db="UniProtKB">
        <authorList>
            <consortium name="Ensembl"/>
        </authorList>
    </citation>
    <scope>IDENTIFICATION</scope>
    <source>
        <strain evidence="4">JP 163 A</strain>
    </source>
</reference>
<keyword evidence="1" id="KW-0175">Coiled coil</keyword>
<evidence type="ECO:0000313" key="5">
    <source>
        <dbReference type="Proteomes" id="UP000002852"/>
    </source>
</evidence>
<keyword evidence="5" id="KW-1185">Reference proteome</keyword>
<feature type="region of interest" description="Disordered" evidence="2">
    <location>
        <begin position="1031"/>
        <end position="1104"/>
    </location>
</feature>
<dbReference type="Proteomes" id="UP000002852">
    <property type="component" value="Unassembled WGS sequence"/>
</dbReference>
<evidence type="ECO:0000313" key="4">
    <source>
        <dbReference type="Ensembl" id="ENSXMAP00000033470.1"/>
    </source>
</evidence>
<feature type="compositionally biased region" description="Polar residues" evidence="2">
    <location>
        <begin position="1188"/>
        <end position="1198"/>
    </location>
</feature>
<reference evidence="4" key="3">
    <citation type="submission" date="2025-08" db="UniProtKB">
        <authorList>
            <consortium name="Ensembl"/>
        </authorList>
    </citation>
    <scope>IDENTIFICATION</scope>
    <source>
        <strain evidence="4">JP 163 A</strain>
    </source>
</reference>
<feature type="region of interest" description="Disordered" evidence="2">
    <location>
        <begin position="821"/>
        <end position="840"/>
    </location>
</feature>
<feature type="compositionally biased region" description="Basic and acidic residues" evidence="2">
    <location>
        <begin position="1520"/>
        <end position="1532"/>
    </location>
</feature>
<feature type="compositionally biased region" description="Polar residues" evidence="2">
    <location>
        <begin position="1322"/>
        <end position="1340"/>
    </location>
</feature>
<dbReference type="GO" id="GO:0005813">
    <property type="term" value="C:centrosome"/>
    <property type="evidence" value="ECO:0007669"/>
    <property type="project" value="TreeGrafter"/>
</dbReference>
<feature type="compositionally biased region" description="Acidic residues" evidence="2">
    <location>
        <begin position="1724"/>
        <end position="1735"/>
    </location>
</feature>
<feature type="transmembrane region" description="Helical" evidence="3">
    <location>
        <begin position="1880"/>
        <end position="1899"/>
    </location>
</feature>
<feature type="coiled-coil region" evidence="1">
    <location>
        <begin position="495"/>
        <end position="554"/>
    </location>
</feature>
<name>A0A3B5QT89_XIPMA</name>
<feature type="compositionally biased region" description="Pro residues" evidence="2">
    <location>
        <begin position="1615"/>
        <end position="1657"/>
    </location>
</feature>
<feature type="region of interest" description="Disordered" evidence="2">
    <location>
        <begin position="1436"/>
        <end position="1459"/>
    </location>
</feature>
<feature type="region of interest" description="Disordered" evidence="2">
    <location>
        <begin position="1188"/>
        <end position="1223"/>
    </location>
</feature>
<feature type="compositionally biased region" description="Polar residues" evidence="2">
    <location>
        <begin position="1081"/>
        <end position="1099"/>
    </location>
</feature>
<feature type="coiled-coil region" evidence="1">
    <location>
        <begin position="233"/>
        <end position="295"/>
    </location>
</feature>
<protein>
    <submittedName>
        <fullName evidence="4">Centrosomal protein 295</fullName>
    </submittedName>
</protein>
<feature type="region of interest" description="Disordered" evidence="2">
    <location>
        <begin position="1608"/>
        <end position="1679"/>
    </location>
</feature>
<evidence type="ECO:0000256" key="1">
    <source>
        <dbReference type="SAM" id="Coils"/>
    </source>
</evidence>
<feature type="coiled-coil region" evidence="1">
    <location>
        <begin position="774"/>
        <end position="819"/>
    </location>
</feature>
<dbReference type="GeneTree" id="ENSGT00940000153123"/>
<keyword evidence="3" id="KW-0472">Membrane</keyword>
<dbReference type="PANTHER" id="PTHR21553">
    <property type="entry name" value="ALMS1-RELATED"/>
    <property type="match status" value="1"/>
</dbReference>
<feature type="region of interest" description="Disordered" evidence="2">
    <location>
        <begin position="460"/>
        <end position="486"/>
    </location>
</feature>
<proteinExistence type="predicted"/>
<organism evidence="4 5">
    <name type="scientific">Xiphophorus maculatus</name>
    <name type="common">Southern platyfish</name>
    <name type="synonym">Platypoecilus maculatus</name>
    <dbReference type="NCBI Taxonomy" id="8083"/>
    <lineage>
        <taxon>Eukaryota</taxon>
        <taxon>Metazoa</taxon>
        <taxon>Chordata</taxon>
        <taxon>Craniata</taxon>
        <taxon>Vertebrata</taxon>
        <taxon>Euteleostomi</taxon>
        <taxon>Actinopterygii</taxon>
        <taxon>Neopterygii</taxon>
        <taxon>Teleostei</taxon>
        <taxon>Neoteleostei</taxon>
        <taxon>Acanthomorphata</taxon>
        <taxon>Ovalentaria</taxon>
        <taxon>Atherinomorphae</taxon>
        <taxon>Cyprinodontiformes</taxon>
        <taxon>Poeciliidae</taxon>
        <taxon>Poeciliinae</taxon>
        <taxon>Xiphophorus</taxon>
    </lineage>
</organism>
<keyword evidence="3" id="KW-0812">Transmembrane</keyword>
<evidence type="ECO:0000256" key="2">
    <source>
        <dbReference type="SAM" id="MobiDB-lite"/>
    </source>
</evidence>
<dbReference type="GO" id="GO:0005829">
    <property type="term" value="C:cytosol"/>
    <property type="evidence" value="ECO:0007669"/>
    <property type="project" value="TreeGrafter"/>
</dbReference>
<feature type="compositionally biased region" description="Polar residues" evidence="2">
    <location>
        <begin position="1667"/>
        <end position="1677"/>
    </location>
</feature>
<feature type="region of interest" description="Disordered" evidence="2">
    <location>
        <begin position="1245"/>
        <end position="1272"/>
    </location>
</feature>
<feature type="compositionally biased region" description="Basic and acidic residues" evidence="2">
    <location>
        <begin position="1830"/>
        <end position="1840"/>
    </location>
</feature>
<feature type="compositionally biased region" description="Low complexity" evidence="2">
    <location>
        <begin position="466"/>
        <end position="476"/>
    </location>
</feature>
<dbReference type="Ensembl" id="ENSXMAT00000021550.1">
    <property type="protein sequence ID" value="ENSXMAP00000033470.1"/>
    <property type="gene ID" value="ENSXMAG00000026424.1"/>
</dbReference>
<sequence>MKRKMSKLRLSPNEEARIIREELDRRRKLRIQQVREQQRQIALQIRREVEQRRQQELRQLEEQLREDWERRQREKLHTLQSLYLESLQLIGQSHRSAKETEVELAAAAQREEEHHAKAEERYCEALKELKIQKTKEQERQKRSINARKKALQTEKERSAKVARLPPPPPDPIQDIDPRKSHMVKRSNLNAFATTRYHMPESAVAKEPEALQVRELLLLLVLMSANSKLWSSLQSDARLEADLESRRLQELQREEDRRREEQLEKARVRGRQALRREQLEQDRERLLVELQHLQQTDLLRRRQQVSRMPPQIFQPLYQRQEAREELQRELEFAFEDMYTGERRVKGDLVVQLVPEPLPTSSSTDLDLDPDQDLDVTVDENAEPEAENIQNDFGDEVEGREQEAADGATPPRQALRKLLDRIRSQRTDWINGSSQVPAADSPSVDTELIPERDMSIETGSLTPEALSEPGVPAPTVEPAEPPPAAERSLPANFLSRIQEAEEERKKREAELEVEKQQQLALLQELEEQKAELEQMLQEAQREREQLRAAAQQEALLLQPQVPVQDRSPISLTSEEEAVAPAEEGVSTRRLRQYQQRLLEQNRCVSFLLQLLLKRRSVSPTERRRSFRIHQRSVEVARQRLEEYQRALRIRHNLTATALLRPPVHPAFLAPPSESHPATPSVPSGVSLPAFSSSAGSSVPSITNRFNSLRPDAASLADSQRIMERVAKLLPDRPRASPVAAGPYEPDAAHGSASSSATFDPMTLTSREADRRRRVCLQEAQRRVVEQRAALMLQKEQQEEERLRAEEELQHMRRQKEALQALIDADRRSGSDSPSEASDPQEAERKRLQLLATLLRAIEESNGGSLSHLEEPEDGDDSLQPDLRGRAPLVPSVVPPEPSGLLHPPRNQKPPVTRVKLGFKWMIPQQHELSAIQEVETPVNMSRVTGCRPNSAELRLVFSGPEDDDPSHPQEGSGFFSTADRTALSVSVSSCRPDSAGRRVAFLGPEDDIPSIPADYNLRCRSAKRRVVFSDTEGDMRARSADGNLQDSVHDTRQSGSVSSCRKDSAGRRVVFSGPEDDVPSRLSDVNLQDSSAKTRVVSSGPENDFPLWPADSSLQGDSVSLSTSDRTAQSLSVSSFRADSAGRRVVFSGPEDAVPSLPAEVNLQDGSVESRVGSETSCRLPWRERLLSGAATTPESSDSDSAMKATSPPCSDSGRGADSPGPAALSSRFPSEALCRFAGSDCLSSTTISSGSYVSTDPEQNVADDPRLFNPTGPGSGGVSCAGFRDSSVPAGLPVDSVFNDSVIQRIIDKYTRELDVSLSAAGTTTDSDALEESGSSLSQPSRTEDETSARRRDVRRHPTAGQDPNPEQTTPGHPALERFCPVDPDQNPSCLAPERLSVLERLVGQPSAHSSMIGARPGPPDRSGWDSTLSRMIGRLSQQSDSPGPGFCAGHDTSERSWSDELPEEIRMRVLVGELQVSADQHSESSGERSSAAESREPSGLQRCLAGSPPASNPVLQNRAGLEDLDPHGADDSFHLLQPEITHNETAEPSVTFQLPDLNTSDDPSLEQLRVEEPHGRREVQESFSRLVISECVQQDSVLMSSPALRTLPHVSRAPGTPPHVSPAPRTPPCVSPAPGTPPRVSPAPGTPPRVSPAPRTPPCGFREASALGSSETKSSRVSVPVCERQEVFSTSEITPESDEERGILEQSQITLVSLTDTTLQDAVATDDEGLQDGDGADSITDGQETMETEPTEGAESTLAHQTPSASLLVSLWSPGRNLQDVFQQRRRVLMQRSDRRVQEIKAKRAAARNGPGRVLVEGRDPGRAAVQTVPRKETAEDRKRAERKLRPPPPGSTPTTLISEHFILMLRLYDVTFYRIIRMFFYRIITTYCCTIFCINLIFSS</sequence>
<feature type="region of interest" description="Disordered" evidence="2">
    <location>
        <begin position="1723"/>
        <end position="1756"/>
    </location>
</feature>
<dbReference type="PANTHER" id="PTHR21553:SF26">
    <property type="entry name" value="ALMS MOTIF DOMAIN-CONTAINING PROTEIN"/>
    <property type="match status" value="1"/>
</dbReference>
<feature type="region of interest" description="Disordered" evidence="2">
    <location>
        <begin position="859"/>
        <end position="887"/>
    </location>
</feature>
<feature type="region of interest" description="Disordered" evidence="2">
    <location>
        <begin position="379"/>
        <end position="412"/>
    </location>
</feature>
<accession>A0A3B5QT89</accession>
<dbReference type="InParanoid" id="A0A3B5QT89"/>
<reference evidence="5" key="2">
    <citation type="journal article" date="2013" name="Nat. Genet.">
        <title>The genome of the platyfish, Xiphophorus maculatus, provides insights into evolutionary adaptation and several complex traits.</title>
        <authorList>
            <person name="Schartl M."/>
            <person name="Walter R.B."/>
            <person name="Shen Y."/>
            <person name="Garcia T."/>
            <person name="Catchen J."/>
            <person name="Amores A."/>
            <person name="Braasch I."/>
            <person name="Chalopin D."/>
            <person name="Volff J.N."/>
            <person name="Lesch K.P."/>
            <person name="Bisazza A."/>
            <person name="Minx P."/>
            <person name="Hillier L."/>
            <person name="Wilson R.K."/>
            <person name="Fuerstenberg S."/>
            <person name="Boore J."/>
            <person name="Searle S."/>
            <person name="Postlethwait J.H."/>
            <person name="Warren W.C."/>
        </authorList>
    </citation>
    <scope>NUCLEOTIDE SEQUENCE [LARGE SCALE GENOMIC DNA]</scope>
    <source>
        <strain evidence="5">JP 163 A</strain>
    </source>
</reference>
<feature type="region of interest" description="Disordered" evidence="2">
    <location>
        <begin position="1477"/>
        <end position="1532"/>
    </location>
</feature>
<feature type="compositionally biased region" description="Polar residues" evidence="2">
    <location>
        <begin position="749"/>
        <end position="758"/>
    </location>
</feature>
<feature type="region of interest" description="Disordered" evidence="2">
    <location>
        <begin position="1826"/>
        <end position="1853"/>
    </location>
</feature>
<feature type="compositionally biased region" description="Basic and acidic residues" evidence="2">
    <location>
        <begin position="1341"/>
        <end position="1350"/>
    </location>
</feature>
<feature type="region of interest" description="Disordered" evidence="2">
    <location>
        <begin position="1322"/>
        <end position="1386"/>
    </location>
</feature>
<dbReference type="GO" id="GO:0005814">
    <property type="term" value="C:centriole"/>
    <property type="evidence" value="ECO:0007669"/>
    <property type="project" value="TreeGrafter"/>
</dbReference>
<keyword evidence="3" id="KW-1133">Transmembrane helix</keyword>
<dbReference type="STRING" id="8083.ENSXMAP00000033470"/>
<feature type="region of interest" description="Disordered" evidence="2">
    <location>
        <begin position="726"/>
        <end position="758"/>
    </location>
</feature>
<feature type="compositionally biased region" description="Low complexity" evidence="2">
    <location>
        <begin position="1245"/>
        <end position="1254"/>
    </location>
</feature>